<accession>A0AAV3Q3E9</accession>
<feature type="compositionally biased region" description="Basic and acidic residues" evidence="1">
    <location>
        <begin position="144"/>
        <end position="161"/>
    </location>
</feature>
<name>A0AAV3Q3E9_LITER</name>
<evidence type="ECO:0000313" key="2">
    <source>
        <dbReference type="EMBL" id="GAA0157931.1"/>
    </source>
</evidence>
<dbReference type="Proteomes" id="UP001454036">
    <property type="component" value="Unassembled WGS sequence"/>
</dbReference>
<proteinExistence type="predicted"/>
<organism evidence="2 3">
    <name type="scientific">Lithospermum erythrorhizon</name>
    <name type="common">Purple gromwell</name>
    <name type="synonym">Lithospermum officinale var. erythrorhizon</name>
    <dbReference type="NCBI Taxonomy" id="34254"/>
    <lineage>
        <taxon>Eukaryota</taxon>
        <taxon>Viridiplantae</taxon>
        <taxon>Streptophyta</taxon>
        <taxon>Embryophyta</taxon>
        <taxon>Tracheophyta</taxon>
        <taxon>Spermatophyta</taxon>
        <taxon>Magnoliopsida</taxon>
        <taxon>eudicotyledons</taxon>
        <taxon>Gunneridae</taxon>
        <taxon>Pentapetalae</taxon>
        <taxon>asterids</taxon>
        <taxon>lamiids</taxon>
        <taxon>Boraginales</taxon>
        <taxon>Boraginaceae</taxon>
        <taxon>Boraginoideae</taxon>
        <taxon>Lithospermeae</taxon>
        <taxon>Lithospermum</taxon>
    </lineage>
</organism>
<sequence length="197" mass="22149">MISPLFFPMESKDGCYNGRILCNWEIDEASLEDRVQIDLIRGVGSSSGNVNENVEGENDDDEIREENVGGKDVVHREVARVEAGLLAEMRRLSNRHDRLAETQDRISQRLDAQEIRQKKDRKYLKGLLKFMKCFGKREESSIEAQRHFDHSDSDPEVDEHQTVSGTPMRAEDYGFHHLSPGDGDGGMGFCSGAHGGV</sequence>
<evidence type="ECO:0000256" key="1">
    <source>
        <dbReference type="SAM" id="MobiDB-lite"/>
    </source>
</evidence>
<gene>
    <name evidence="2" type="ORF">LIER_43422</name>
</gene>
<comment type="caution">
    <text evidence="2">The sequence shown here is derived from an EMBL/GenBank/DDBJ whole genome shotgun (WGS) entry which is preliminary data.</text>
</comment>
<protein>
    <submittedName>
        <fullName evidence="2">Uncharacterized protein</fullName>
    </submittedName>
</protein>
<feature type="region of interest" description="Disordered" evidence="1">
    <location>
        <begin position="144"/>
        <end position="164"/>
    </location>
</feature>
<keyword evidence="3" id="KW-1185">Reference proteome</keyword>
<dbReference type="AlphaFoldDB" id="A0AAV3Q3E9"/>
<reference evidence="2 3" key="1">
    <citation type="submission" date="2024-01" db="EMBL/GenBank/DDBJ databases">
        <title>The complete chloroplast genome sequence of Lithospermum erythrorhizon: insights into the phylogenetic relationship among Boraginaceae species and the maternal lineages of purple gromwells.</title>
        <authorList>
            <person name="Okada T."/>
            <person name="Watanabe K."/>
        </authorList>
    </citation>
    <scope>NUCLEOTIDE SEQUENCE [LARGE SCALE GENOMIC DNA]</scope>
</reference>
<dbReference type="EMBL" id="BAABME010035068">
    <property type="protein sequence ID" value="GAA0157931.1"/>
    <property type="molecule type" value="Genomic_DNA"/>
</dbReference>
<evidence type="ECO:0000313" key="3">
    <source>
        <dbReference type="Proteomes" id="UP001454036"/>
    </source>
</evidence>